<evidence type="ECO:0000313" key="2">
    <source>
        <dbReference type="Proteomes" id="UP000014200"/>
    </source>
</evidence>
<sequence>MLALLPKKLDRSQFITTDAKAMAGSVHKNDTLHHGASYAVDSDVSTSWTAGDSLAWITVALDREATFDKWGYGTIEFSLPEPLFTGSFRMNIQQSNGRPSIYSIRLK</sequence>
<reference evidence="1 2" key="1">
    <citation type="submission" date="2013-04" db="EMBL/GenBank/DDBJ databases">
        <title>The Genome Sequence of Bacteroides massiliensis dnLKV3.</title>
        <authorList>
            <consortium name="The Broad Institute Genomics Platform"/>
            <consortium name="The Broad Institute Genome Sequencing Center for Infectious Disease"/>
            <person name="Earl A."/>
            <person name="Xavier R."/>
            <person name="Kuhn K."/>
            <person name="Stappenbeck T."/>
            <person name="Walker B."/>
            <person name="Young S."/>
            <person name="Zeng Q."/>
            <person name="Gargeya S."/>
            <person name="Fitzgerald M."/>
            <person name="Haas B."/>
            <person name="Abouelleil A."/>
            <person name="Allen A.W."/>
            <person name="Alvarado L."/>
            <person name="Arachchi H.M."/>
            <person name="Berlin A.M."/>
            <person name="Chapman S.B."/>
            <person name="Gainer-Dewar J."/>
            <person name="Goldberg J."/>
            <person name="Griggs A."/>
            <person name="Gujja S."/>
            <person name="Hansen M."/>
            <person name="Howarth C."/>
            <person name="Imamovic A."/>
            <person name="Ireland A."/>
            <person name="Larimer J."/>
            <person name="McCowan C."/>
            <person name="Murphy C."/>
            <person name="Pearson M."/>
            <person name="Poon T.W."/>
            <person name="Priest M."/>
            <person name="Roberts A."/>
            <person name="Saif S."/>
            <person name="Shea T."/>
            <person name="Sisk P."/>
            <person name="Sykes S."/>
            <person name="Wortman J."/>
            <person name="Nusbaum C."/>
            <person name="Birren B."/>
        </authorList>
    </citation>
    <scope>NUCLEOTIDE SEQUENCE [LARGE SCALE GENOMIC DNA]</scope>
    <source>
        <strain evidence="2">dnLKV3</strain>
    </source>
</reference>
<proteinExistence type="predicted"/>
<dbReference type="PATRIC" id="fig|1235788.3.peg.4179"/>
<dbReference type="InterPro" id="IPR008979">
    <property type="entry name" value="Galactose-bd-like_sf"/>
</dbReference>
<accession>R9HYL1</accession>
<dbReference type="STRING" id="1235788.C802_04079"/>
<dbReference type="SUPFAM" id="SSF49785">
    <property type="entry name" value="Galactose-binding domain-like"/>
    <property type="match status" value="1"/>
</dbReference>
<dbReference type="Proteomes" id="UP000014200">
    <property type="component" value="Unassembled WGS sequence"/>
</dbReference>
<organism evidence="1 2">
    <name type="scientific">Phocaeicola sartorii</name>
    <dbReference type="NCBI Taxonomy" id="671267"/>
    <lineage>
        <taxon>Bacteria</taxon>
        <taxon>Pseudomonadati</taxon>
        <taxon>Bacteroidota</taxon>
        <taxon>Bacteroidia</taxon>
        <taxon>Bacteroidales</taxon>
        <taxon>Bacteroidaceae</taxon>
        <taxon>Phocaeicola</taxon>
    </lineage>
</organism>
<dbReference type="Gene3D" id="2.60.120.260">
    <property type="entry name" value="Galactose-binding domain-like"/>
    <property type="match status" value="1"/>
</dbReference>
<comment type="caution">
    <text evidence="1">The sequence shown here is derived from an EMBL/GenBank/DDBJ whole genome shotgun (WGS) entry which is preliminary data.</text>
</comment>
<dbReference type="AlphaFoldDB" id="R9HYL1"/>
<protein>
    <recommendedName>
        <fullName evidence="3">BACON domain-containing protein</fullName>
    </recommendedName>
</protein>
<evidence type="ECO:0000313" key="1">
    <source>
        <dbReference type="EMBL" id="EOS09087.1"/>
    </source>
</evidence>
<keyword evidence="2" id="KW-1185">Reference proteome</keyword>
<gene>
    <name evidence="1" type="ORF">C802_04079</name>
</gene>
<evidence type="ECO:0008006" key="3">
    <source>
        <dbReference type="Google" id="ProtNLM"/>
    </source>
</evidence>
<name>R9HYL1_9BACT</name>
<dbReference type="GeneID" id="82155392"/>
<dbReference type="RefSeq" id="WP_016278296.1">
    <property type="nucleotide sequence ID" value="NZ_CAJUNV010000009.1"/>
</dbReference>
<dbReference type="HOGENOM" id="CLU_2204759_0_0_10"/>
<dbReference type="EMBL" id="ASSP01000025">
    <property type="protein sequence ID" value="EOS09087.1"/>
    <property type="molecule type" value="Genomic_DNA"/>
</dbReference>